<protein>
    <recommendedName>
        <fullName evidence="2">R13L1/DRL21-like LRR repeat region domain-containing protein</fullName>
    </recommendedName>
</protein>
<dbReference type="EMBL" id="JBBNAF010000003">
    <property type="protein sequence ID" value="KAK9159602.1"/>
    <property type="molecule type" value="Genomic_DNA"/>
</dbReference>
<feature type="domain" description="R13L1/DRL21-like LRR repeat region" evidence="2">
    <location>
        <begin position="356"/>
        <end position="418"/>
    </location>
</feature>
<dbReference type="PANTHER" id="PTHR36766">
    <property type="entry name" value="PLANT BROAD-SPECTRUM MILDEW RESISTANCE PROTEIN RPW8"/>
    <property type="match status" value="1"/>
</dbReference>
<dbReference type="Pfam" id="PF25019">
    <property type="entry name" value="LRR_R13L1-DRL21"/>
    <property type="match status" value="2"/>
</dbReference>
<dbReference type="PANTHER" id="PTHR36766:SF70">
    <property type="entry name" value="DISEASE RESISTANCE PROTEIN RGA4"/>
    <property type="match status" value="1"/>
</dbReference>
<reference evidence="3 4" key="1">
    <citation type="submission" date="2024-01" db="EMBL/GenBank/DDBJ databases">
        <title>Genome assemblies of Stephania.</title>
        <authorList>
            <person name="Yang L."/>
        </authorList>
    </citation>
    <scope>NUCLEOTIDE SEQUENCE [LARGE SCALE GENOMIC DNA]</scope>
    <source>
        <strain evidence="3">YNDBR</strain>
        <tissue evidence="3">Leaf</tissue>
    </source>
</reference>
<evidence type="ECO:0000259" key="2">
    <source>
        <dbReference type="Pfam" id="PF25019"/>
    </source>
</evidence>
<keyword evidence="1" id="KW-0433">Leucine-rich repeat</keyword>
<sequence>MIPKGFLSSLVALESFNIILCERLKGTIELSPSLKHLREVRIIFCPNLERFDVCSSSSTEQQLALFPCCHTLEMYDCNAISSVDVRSFASLRELKITDCKGLHALQGLPFLTALEKLSIGGIGGFSPELLYIPPLISEDDGDEVASNTPLLPSLRHLHINKWPALQAPHLQHLTMLKSLSISFFTNLTKLPKWIGNLASLEELKIWQCENLTHLPSKEQIQGLTFLRKLDIGFCPNFQSIKQPVLPWCHTCLQELQIWSCDGVTSIDLGSFVSLRKLKVTKCRGLQALQGLPFLTALEELKLGPFSEDLDFFPLLLGGNYDNDNGDEVASNTPLLLPSLRKVVINGWPALQALPHHLQHLTMLKSLKIRKFTNLTELPEWIGNLASLEELKIMSCDKLTHLPSKEQMQRLTFLKHLRIFDCPSLEERCMGDGPEWPKISHIPYLDI</sequence>
<dbReference type="SUPFAM" id="SSF52058">
    <property type="entry name" value="L domain-like"/>
    <property type="match status" value="2"/>
</dbReference>
<dbReference type="AlphaFoldDB" id="A0AAP0KXE2"/>
<name>A0AAP0KXE2_9MAGN</name>
<evidence type="ECO:0000313" key="4">
    <source>
        <dbReference type="Proteomes" id="UP001420932"/>
    </source>
</evidence>
<gene>
    <name evidence="3" type="ORF">Syun_005943</name>
</gene>
<comment type="caution">
    <text evidence="3">The sequence shown here is derived from an EMBL/GenBank/DDBJ whole genome shotgun (WGS) entry which is preliminary data.</text>
</comment>
<dbReference type="Gene3D" id="3.80.10.10">
    <property type="entry name" value="Ribonuclease Inhibitor"/>
    <property type="match status" value="3"/>
</dbReference>
<feature type="domain" description="R13L1/DRL21-like LRR repeat region" evidence="2">
    <location>
        <begin position="170"/>
        <end position="231"/>
    </location>
</feature>
<proteinExistence type="predicted"/>
<keyword evidence="4" id="KW-1185">Reference proteome</keyword>
<evidence type="ECO:0000313" key="3">
    <source>
        <dbReference type="EMBL" id="KAK9159602.1"/>
    </source>
</evidence>
<evidence type="ECO:0000256" key="1">
    <source>
        <dbReference type="ARBA" id="ARBA00022614"/>
    </source>
</evidence>
<dbReference type="InterPro" id="IPR056789">
    <property type="entry name" value="LRR_R13L1-DRL21"/>
</dbReference>
<dbReference type="InterPro" id="IPR032675">
    <property type="entry name" value="LRR_dom_sf"/>
</dbReference>
<dbReference type="Proteomes" id="UP001420932">
    <property type="component" value="Unassembled WGS sequence"/>
</dbReference>
<organism evidence="3 4">
    <name type="scientific">Stephania yunnanensis</name>
    <dbReference type="NCBI Taxonomy" id="152371"/>
    <lineage>
        <taxon>Eukaryota</taxon>
        <taxon>Viridiplantae</taxon>
        <taxon>Streptophyta</taxon>
        <taxon>Embryophyta</taxon>
        <taxon>Tracheophyta</taxon>
        <taxon>Spermatophyta</taxon>
        <taxon>Magnoliopsida</taxon>
        <taxon>Ranunculales</taxon>
        <taxon>Menispermaceae</taxon>
        <taxon>Menispermoideae</taxon>
        <taxon>Cissampelideae</taxon>
        <taxon>Stephania</taxon>
    </lineage>
</organism>
<accession>A0AAP0KXE2</accession>